<evidence type="ECO:0008006" key="14">
    <source>
        <dbReference type="Google" id="ProtNLM"/>
    </source>
</evidence>
<protein>
    <recommendedName>
        <fullName evidence="14">Potassium transporter</fullName>
    </recommendedName>
</protein>
<feature type="transmembrane region" description="Helical" evidence="9">
    <location>
        <begin position="444"/>
        <end position="465"/>
    </location>
</feature>
<evidence type="ECO:0000256" key="9">
    <source>
        <dbReference type="SAM" id="Phobius"/>
    </source>
</evidence>
<comment type="caution">
    <text evidence="12">The sequence shown here is derived from an EMBL/GenBank/DDBJ whole genome shotgun (WGS) entry which is preliminary data.</text>
</comment>
<dbReference type="PANTHER" id="PTHR30540">
    <property type="entry name" value="OSMOTIC STRESS POTASSIUM TRANSPORTER"/>
    <property type="match status" value="1"/>
</dbReference>
<feature type="transmembrane region" description="Helical" evidence="9">
    <location>
        <begin position="332"/>
        <end position="353"/>
    </location>
</feature>
<evidence type="ECO:0000313" key="12">
    <source>
        <dbReference type="EMBL" id="KAK9762377.1"/>
    </source>
</evidence>
<evidence type="ECO:0000256" key="5">
    <source>
        <dbReference type="ARBA" id="ARBA00022958"/>
    </source>
</evidence>
<dbReference type="NCBIfam" id="TIGR00794">
    <property type="entry name" value="kup"/>
    <property type="match status" value="1"/>
</dbReference>
<keyword evidence="5" id="KW-0630">Potassium</keyword>
<evidence type="ECO:0000259" key="11">
    <source>
        <dbReference type="Pfam" id="PF22776"/>
    </source>
</evidence>
<dbReference type="PANTHER" id="PTHR30540:SF83">
    <property type="entry name" value="K+ POTASSIUM TRANSPORTER"/>
    <property type="match status" value="1"/>
</dbReference>
<sequence length="708" mass="78897">MTSIPYTDLENPLRQPSTQSYVRFLGLLHLAYKSTGIIYGDISTSPLYVFSGIFSAPPSQQDVYGIVSLIIWSMIVVMLFKYVFVVLRADDNGEGGTFALYSLLCRYFAISTHADAKPSDLELTHYDTGDSSTWGQKNIFQRKHSLQLALRAVVLFGASLVIGDGILTPAVSVLSAVEGIQVQFPSVESLTVPLTCSILICLFLVQRCGTDRIAVFFAPIITVWLLLLAIVGLYNISFNSAILKALFPTYALNFLTNNGIHGWECLGGVILAITGVEALFADLGHFNAASIRLSASFMVFPPLVLVYCGQGARLLENPELIKNAFWMTIPQPLYWTVFIVATLSTVVASQAMISATFSIINQAVSLDCFPRVTVKHTSQTIHGQIFIPEINDFLMIMTISIVIIFQRSTNLTDAYGVAVSADMFITTLLVTLVMIYVWKVRPILYGTFLLVFGIVDGTFLSAALLKLTSGGWLPLTFALIISGVMNIWYWGTSQKILYAFKHNISLLDVLHEDSSKSLILSGNQQSIQRVPGFALFYSEADVGVPATFTHFINSFSVVPQVLVFVTIRHVPIPYVLPKERYTLTRLNFQGFYRCVARYGYMETVEEGNQFANEVILEMMNLASLNPISYQRSIETKPQNQEQETLLNAVNHDISFILSRYTYYAEPGSSKLRRWFLHNAYAFLHSNMRAPKLNTPHSKTIELGIKVEL</sequence>
<evidence type="ECO:0000256" key="6">
    <source>
        <dbReference type="ARBA" id="ARBA00022989"/>
    </source>
</evidence>
<feature type="domain" description="K+ potassium transporter integral membrane" evidence="10">
    <location>
        <begin position="31"/>
        <end position="509"/>
    </location>
</feature>
<proteinExistence type="predicted"/>
<feature type="transmembrane region" description="Helical" evidence="9">
    <location>
        <begin position="187"/>
        <end position="206"/>
    </location>
</feature>
<evidence type="ECO:0000256" key="2">
    <source>
        <dbReference type="ARBA" id="ARBA00022448"/>
    </source>
</evidence>
<dbReference type="EMBL" id="JASJQH010000980">
    <property type="protein sequence ID" value="KAK9762377.1"/>
    <property type="molecule type" value="Genomic_DNA"/>
</dbReference>
<dbReference type="InterPro" id="IPR053951">
    <property type="entry name" value="K_trans_N"/>
</dbReference>
<name>A0ABR2WLN0_9FUNG</name>
<feature type="transmembrane region" description="Helical" evidence="9">
    <location>
        <begin position="417"/>
        <end position="437"/>
    </location>
</feature>
<feature type="transmembrane region" description="Helical" evidence="9">
    <location>
        <begin position="385"/>
        <end position="405"/>
    </location>
</feature>
<keyword evidence="7" id="KW-0406">Ion transport</keyword>
<organism evidence="12 13">
    <name type="scientific">Basidiobolus ranarum</name>
    <dbReference type="NCBI Taxonomy" id="34480"/>
    <lineage>
        <taxon>Eukaryota</taxon>
        <taxon>Fungi</taxon>
        <taxon>Fungi incertae sedis</taxon>
        <taxon>Zoopagomycota</taxon>
        <taxon>Entomophthoromycotina</taxon>
        <taxon>Basidiobolomycetes</taxon>
        <taxon>Basidiobolales</taxon>
        <taxon>Basidiobolaceae</taxon>
        <taxon>Basidiobolus</taxon>
    </lineage>
</organism>
<comment type="subcellular location">
    <subcellularLocation>
        <location evidence="1">Membrane</location>
        <topology evidence="1">Multi-pass membrane protein</topology>
    </subcellularLocation>
</comment>
<evidence type="ECO:0000256" key="1">
    <source>
        <dbReference type="ARBA" id="ARBA00004141"/>
    </source>
</evidence>
<feature type="transmembrane region" description="Helical" evidence="9">
    <location>
        <begin position="213"/>
        <end position="236"/>
    </location>
</feature>
<feature type="transmembrane region" description="Helical" evidence="9">
    <location>
        <begin position="63"/>
        <end position="84"/>
    </location>
</feature>
<dbReference type="InterPro" id="IPR003855">
    <property type="entry name" value="K+_transporter"/>
</dbReference>
<evidence type="ECO:0000256" key="4">
    <source>
        <dbReference type="ARBA" id="ARBA00022692"/>
    </source>
</evidence>
<dbReference type="Proteomes" id="UP001479436">
    <property type="component" value="Unassembled WGS sequence"/>
</dbReference>
<evidence type="ECO:0000256" key="3">
    <source>
        <dbReference type="ARBA" id="ARBA00022538"/>
    </source>
</evidence>
<dbReference type="Pfam" id="PF22776">
    <property type="entry name" value="K_trans_C"/>
    <property type="match status" value="1"/>
</dbReference>
<keyword evidence="2" id="KW-0813">Transport</keyword>
<accession>A0ABR2WLN0</accession>
<gene>
    <name evidence="12" type="ORF">K7432_011940</name>
</gene>
<dbReference type="Pfam" id="PF02705">
    <property type="entry name" value="K_trans"/>
    <property type="match status" value="1"/>
</dbReference>
<feature type="transmembrane region" description="Helical" evidence="9">
    <location>
        <begin position="148"/>
        <end position="167"/>
    </location>
</feature>
<reference evidence="12 13" key="1">
    <citation type="submission" date="2023-04" db="EMBL/GenBank/DDBJ databases">
        <title>Genome of Basidiobolus ranarum AG-B5.</title>
        <authorList>
            <person name="Stajich J.E."/>
            <person name="Carter-House D."/>
            <person name="Gryganskyi A."/>
        </authorList>
    </citation>
    <scope>NUCLEOTIDE SEQUENCE [LARGE SCALE GENOMIC DNA]</scope>
    <source>
        <strain evidence="12 13">AG-B5</strain>
    </source>
</reference>
<evidence type="ECO:0000313" key="13">
    <source>
        <dbReference type="Proteomes" id="UP001479436"/>
    </source>
</evidence>
<feature type="transmembrane region" description="Helical" evidence="9">
    <location>
        <begin position="293"/>
        <end position="312"/>
    </location>
</feature>
<evidence type="ECO:0000256" key="7">
    <source>
        <dbReference type="ARBA" id="ARBA00023065"/>
    </source>
</evidence>
<keyword evidence="4 9" id="KW-0812">Transmembrane</keyword>
<keyword evidence="6 9" id="KW-1133">Transmembrane helix</keyword>
<feature type="transmembrane region" description="Helical" evidence="9">
    <location>
        <begin position="260"/>
        <end position="281"/>
    </location>
</feature>
<keyword evidence="8 9" id="KW-0472">Membrane</keyword>
<keyword evidence="13" id="KW-1185">Reference proteome</keyword>
<feature type="transmembrane region" description="Helical" evidence="9">
    <location>
        <begin position="471"/>
        <end position="491"/>
    </location>
</feature>
<keyword evidence="3" id="KW-0633">Potassium transport</keyword>
<dbReference type="InterPro" id="IPR053952">
    <property type="entry name" value="K_trans_C"/>
</dbReference>
<feature type="domain" description="K+ potassium transporter C-terminal" evidence="11">
    <location>
        <begin position="531"/>
        <end position="708"/>
    </location>
</feature>
<evidence type="ECO:0000259" key="10">
    <source>
        <dbReference type="Pfam" id="PF02705"/>
    </source>
</evidence>
<evidence type="ECO:0000256" key="8">
    <source>
        <dbReference type="ARBA" id="ARBA00023136"/>
    </source>
</evidence>